<dbReference type="SUPFAM" id="SSF102198">
    <property type="entry name" value="Putative cyclase"/>
    <property type="match status" value="1"/>
</dbReference>
<dbReference type="PANTHER" id="PTHR34861">
    <property type="match status" value="1"/>
</dbReference>
<evidence type="ECO:0000313" key="1">
    <source>
        <dbReference type="EMBL" id="GAA4491790.1"/>
    </source>
</evidence>
<organism evidence="1 2">
    <name type="scientific">Rhodococcus olei</name>
    <dbReference type="NCBI Taxonomy" id="2161675"/>
    <lineage>
        <taxon>Bacteria</taxon>
        <taxon>Bacillati</taxon>
        <taxon>Actinomycetota</taxon>
        <taxon>Actinomycetes</taxon>
        <taxon>Mycobacteriales</taxon>
        <taxon>Nocardiaceae</taxon>
        <taxon>Rhodococcus</taxon>
    </lineage>
</organism>
<dbReference type="Gene3D" id="3.50.30.50">
    <property type="entry name" value="Putative cyclase"/>
    <property type="match status" value="1"/>
</dbReference>
<dbReference type="RefSeq" id="WP_345353609.1">
    <property type="nucleotide sequence ID" value="NZ_BAABFB010000097.1"/>
</dbReference>
<protein>
    <submittedName>
        <fullName evidence="1">Cyclase family protein</fullName>
    </submittedName>
</protein>
<proteinExistence type="predicted"/>
<sequence>MEDPYAPLRRIANKVSNWGRWGDDDQVGTLNLITPAAIRRGAESIRTGQAFPLSIDFTADGPQTGAYGRVNPLHYMAMIGRPFQPSSHQRGPRISDDVVVMNLQAATQWDSLAHVYYDGLLYNGVPAEEFVNWAGAARSGVDQLAKRPFVSRGVLLDLPRTLGVERLAPSTVVTAAMLEQALERSRVELEAGDILLVRTGHLLTFLEDCDREAFKWSPPGLGTDTVAWMREHDLAAVAADNNAVEVMPFENPDVEMPLHMLCLRDMGMPLGEMFNLEALAEACAADGCYTFQFVGQPLPFVNGLGSPVNPVAIK</sequence>
<name>A0ABP8PSZ4_9NOCA</name>
<dbReference type="EMBL" id="BAABFB010000097">
    <property type="protein sequence ID" value="GAA4491790.1"/>
    <property type="molecule type" value="Genomic_DNA"/>
</dbReference>
<evidence type="ECO:0000313" key="2">
    <source>
        <dbReference type="Proteomes" id="UP001501183"/>
    </source>
</evidence>
<gene>
    <name evidence="1" type="ORF">GCM10023094_56560</name>
</gene>
<comment type="caution">
    <text evidence="1">The sequence shown here is derived from an EMBL/GenBank/DDBJ whole genome shotgun (WGS) entry which is preliminary data.</text>
</comment>
<dbReference type="PANTHER" id="PTHR34861:SF10">
    <property type="entry name" value="CYCLASE"/>
    <property type="match status" value="1"/>
</dbReference>
<accession>A0ABP8PSZ4</accession>
<keyword evidence="2" id="KW-1185">Reference proteome</keyword>
<dbReference type="InterPro" id="IPR007325">
    <property type="entry name" value="KFase/CYL"/>
</dbReference>
<reference evidence="2" key="1">
    <citation type="journal article" date="2019" name="Int. J. Syst. Evol. Microbiol.">
        <title>The Global Catalogue of Microorganisms (GCM) 10K type strain sequencing project: providing services to taxonomists for standard genome sequencing and annotation.</title>
        <authorList>
            <consortium name="The Broad Institute Genomics Platform"/>
            <consortium name="The Broad Institute Genome Sequencing Center for Infectious Disease"/>
            <person name="Wu L."/>
            <person name="Ma J."/>
        </authorList>
    </citation>
    <scope>NUCLEOTIDE SEQUENCE [LARGE SCALE GENOMIC DNA]</scope>
    <source>
        <strain evidence="2">JCM 32206</strain>
    </source>
</reference>
<dbReference type="InterPro" id="IPR037175">
    <property type="entry name" value="KFase_sf"/>
</dbReference>
<dbReference type="Proteomes" id="UP001501183">
    <property type="component" value="Unassembled WGS sequence"/>
</dbReference>
<dbReference type="Pfam" id="PF04199">
    <property type="entry name" value="Cyclase"/>
    <property type="match status" value="1"/>
</dbReference>